<reference evidence="2 3" key="1">
    <citation type="submission" date="2019-08" db="EMBL/GenBank/DDBJ databases">
        <title>In-depth cultivation of the pig gut microbiome towards novel bacterial diversity and tailored functional studies.</title>
        <authorList>
            <person name="Wylensek D."/>
            <person name="Hitch T.C.A."/>
            <person name="Clavel T."/>
        </authorList>
    </citation>
    <scope>NUCLEOTIDE SEQUENCE [LARGE SCALE GENOMIC DNA]</scope>
    <source>
        <strain evidence="2 3">SM-530-WT-4B</strain>
    </source>
</reference>
<dbReference type="Proteomes" id="UP000473699">
    <property type="component" value="Unassembled WGS sequence"/>
</dbReference>
<gene>
    <name evidence="2" type="ORF">FYJ74_00975</name>
</gene>
<keyword evidence="3" id="KW-1185">Reference proteome</keyword>
<organism evidence="2 3">
    <name type="scientific">Pyramidobacter porci</name>
    <dbReference type="NCBI Taxonomy" id="2605789"/>
    <lineage>
        <taxon>Bacteria</taxon>
        <taxon>Thermotogati</taxon>
        <taxon>Synergistota</taxon>
        <taxon>Synergistia</taxon>
        <taxon>Synergistales</taxon>
        <taxon>Dethiosulfovibrionaceae</taxon>
        <taxon>Pyramidobacter</taxon>
    </lineage>
</organism>
<dbReference type="EMBL" id="VUNH01000001">
    <property type="protein sequence ID" value="MST54627.1"/>
    <property type="molecule type" value="Genomic_DNA"/>
</dbReference>
<evidence type="ECO:0000256" key="1">
    <source>
        <dbReference type="ARBA" id="ARBA00022596"/>
    </source>
</evidence>
<dbReference type="RefSeq" id="WP_154527757.1">
    <property type="nucleotide sequence ID" value="NZ_VUNH01000001.1"/>
</dbReference>
<dbReference type="Gene3D" id="3.10.20.300">
    <property type="entry name" value="mk0293 like domain"/>
    <property type="match status" value="1"/>
</dbReference>
<dbReference type="Pfam" id="PF01969">
    <property type="entry name" value="Ni_insertion"/>
    <property type="match status" value="1"/>
</dbReference>
<keyword evidence="1" id="KW-0533">Nickel</keyword>
<evidence type="ECO:0000313" key="2">
    <source>
        <dbReference type="EMBL" id="MST54627.1"/>
    </source>
</evidence>
<proteinExistence type="predicted"/>
<dbReference type="PANTHER" id="PTHR36566:SF1">
    <property type="entry name" value="PYRIDINIUM-3,5-BISTHIOCARBOXYLIC ACID MONONUCLEOTIDE NICKEL INSERTION PROTEIN"/>
    <property type="match status" value="1"/>
</dbReference>
<dbReference type="AlphaFoldDB" id="A0A6L5YAX3"/>
<dbReference type="PANTHER" id="PTHR36566">
    <property type="entry name" value="NICKEL INSERTION PROTEIN-RELATED"/>
    <property type="match status" value="1"/>
</dbReference>
<evidence type="ECO:0000313" key="3">
    <source>
        <dbReference type="Proteomes" id="UP000473699"/>
    </source>
</evidence>
<protein>
    <submittedName>
        <fullName evidence="2">LarC family nickel insertion protein</fullName>
    </submittedName>
</protein>
<dbReference type="Gene3D" id="3.30.70.1380">
    <property type="entry name" value="Transcriptional regulatory protein pf0864 domain like"/>
    <property type="match status" value="1"/>
</dbReference>
<dbReference type="InterPro" id="IPR002822">
    <property type="entry name" value="Ni_insertion"/>
</dbReference>
<accession>A0A6L5YAX3</accession>
<name>A0A6L5YAX3_9BACT</name>
<comment type="caution">
    <text evidence="2">The sequence shown here is derived from an EMBL/GenBank/DDBJ whole genome shotgun (WGS) entry which is preliminary data.</text>
</comment>
<sequence>MKTLYIDCTAGISGNRLIGALLDLKGENADEFDRRMSWLRRYGCTWTVRSAGPNGWGGIEAKPVSSGCETFEFAEIEALLDESKLSSEMKQRAFSAFNALKTAGCVFRSDESGAFLLDACLVFEIVGALALLDTLRVDSVYASPVNVGGRMNAPERSVVSAPVSFFLKGMTVFAREGEHERTTLSGALLLKALSASSESLPAGRLLAGGCGGTAPQGSSEALHVMVLERNDEASLPYLTGKIVVMETNIDDMNPQDYQNLEERLFACGALDVFFTPILMKKMRPAVRLTCVSRAADREKLGEIILRYSTTIGLRWSEVNRMTLKRRIQKFESSVGPVSVKLSRWGDEIVRVTAEYEDLKRISRETGHPLEQLRPLVVSEFRQKEDL</sequence>